<dbReference type="GO" id="GO:0006749">
    <property type="term" value="P:glutathione metabolic process"/>
    <property type="evidence" value="ECO:0007669"/>
    <property type="project" value="TreeGrafter"/>
</dbReference>
<feature type="domain" description="GST N-terminal" evidence="1">
    <location>
        <begin position="1"/>
        <end position="84"/>
    </location>
</feature>
<gene>
    <name evidence="2" type="ORF">FEV53_06160</name>
</gene>
<dbReference type="PANTHER" id="PTHR42673">
    <property type="entry name" value="MALEYLACETOACETATE ISOMERASE"/>
    <property type="match status" value="1"/>
</dbReference>
<protein>
    <submittedName>
        <fullName evidence="2">Glutathione S-transferase</fullName>
    </submittedName>
</protein>
<dbReference type="Gene3D" id="3.40.30.10">
    <property type="entry name" value="Glutaredoxin"/>
    <property type="match status" value="1"/>
</dbReference>
<evidence type="ECO:0000313" key="3">
    <source>
        <dbReference type="Proteomes" id="UP000318590"/>
    </source>
</evidence>
<reference evidence="2 3" key="1">
    <citation type="submission" date="2019-06" db="EMBL/GenBank/DDBJ databases">
        <title>Paenimaribius caenipelagi gen. nov., sp. nov., isolated from a tidal flat.</title>
        <authorList>
            <person name="Yoon J.-H."/>
        </authorList>
    </citation>
    <scope>NUCLEOTIDE SEQUENCE [LARGE SCALE GENOMIC DNA]</scope>
    <source>
        <strain evidence="2 3">JBTF-M29</strain>
    </source>
</reference>
<accession>A0A547Q7E4</accession>
<sequence>MSYELVISEPAYSSWSLRGWLALRLAEVPYALRWTEIYGSPPLPDQIGLPPARTVPVLVCEGGAVVRDSLAIAEELAQRHPDAPLWPADPALRGLARSLTAEMHSGFGALRSACPMNLRQAWQMEQPDDAIKADLTRLDALFTDALSRSGGPWLAGGYSVADAFYAPVCARIVGYGLPVGSTMQDYAAQNLAHPLFADWRRLAAEIGPDRHKSPDAPYWQDLPKVDWTALLAN</sequence>
<dbReference type="SUPFAM" id="SSF52833">
    <property type="entry name" value="Thioredoxin-like"/>
    <property type="match status" value="1"/>
</dbReference>
<organism evidence="2 3">
    <name type="scientific">Palleronia caenipelagi</name>
    <dbReference type="NCBI Taxonomy" id="2489174"/>
    <lineage>
        <taxon>Bacteria</taxon>
        <taxon>Pseudomonadati</taxon>
        <taxon>Pseudomonadota</taxon>
        <taxon>Alphaproteobacteria</taxon>
        <taxon>Rhodobacterales</taxon>
        <taxon>Roseobacteraceae</taxon>
        <taxon>Palleronia</taxon>
    </lineage>
</organism>
<evidence type="ECO:0000313" key="2">
    <source>
        <dbReference type="EMBL" id="TRD22302.1"/>
    </source>
</evidence>
<dbReference type="GO" id="GO:0016034">
    <property type="term" value="F:maleylacetoacetate isomerase activity"/>
    <property type="evidence" value="ECO:0007669"/>
    <property type="project" value="TreeGrafter"/>
</dbReference>
<dbReference type="Pfam" id="PF13409">
    <property type="entry name" value="GST_N_2"/>
    <property type="match status" value="1"/>
</dbReference>
<dbReference type="InterPro" id="IPR004045">
    <property type="entry name" value="Glutathione_S-Trfase_N"/>
</dbReference>
<dbReference type="GO" id="GO:0004364">
    <property type="term" value="F:glutathione transferase activity"/>
    <property type="evidence" value="ECO:0007669"/>
    <property type="project" value="TreeGrafter"/>
</dbReference>
<dbReference type="Proteomes" id="UP000318590">
    <property type="component" value="Unassembled WGS sequence"/>
</dbReference>
<proteinExistence type="predicted"/>
<dbReference type="GO" id="GO:0006559">
    <property type="term" value="P:L-phenylalanine catabolic process"/>
    <property type="evidence" value="ECO:0007669"/>
    <property type="project" value="TreeGrafter"/>
</dbReference>
<dbReference type="OrthoDB" id="9799538at2"/>
<dbReference type="InterPro" id="IPR036282">
    <property type="entry name" value="Glutathione-S-Trfase_C_sf"/>
</dbReference>
<dbReference type="AlphaFoldDB" id="A0A547Q7E4"/>
<dbReference type="EMBL" id="VFSV01000007">
    <property type="protein sequence ID" value="TRD22302.1"/>
    <property type="molecule type" value="Genomic_DNA"/>
</dbReference>
<dbReference type="RefSeq" id="WP_142833938.1">
    <property type="nucleotide sequence ID" value="NZ_VFSV01000007.1"/>
</dbReference>
<dbReference type="SUPFAM" id="SSF47616">
    <property type="entry name" value="GST C-terminal domain-like"/>
    <property type="match status" value="1"/>
</dbReference>
<keyword evidence="2" id="KW-0808">Transferase</keyword>
<keyword evidence="3" id="KW-1185">Reference proteome</keyword>
<dbReference type="Gene3D" id="1.20.1050.10">
    <property type="match status" value="1"/>
</dbReference>
<name>A0A547Q7E4_9RHOB</name>
<evidence type="ECO:0000259" key="1">
    <source>
        <dbReference type="PROSITE" id="PS50404"/>
    </source>
</evidence>
<dbReference type="PANTHER" id="PTHR42673:SF4">
    <property type="entry name" value="MALEYLACETOACETATE ISOMERASE"/>
    <property type="match status" value="1"/>
</dbReference>
<dbReference type="CDD" id="cd03194">
    <property type="entry name" value="GST_C_3"/>
    <property type="match status" value="1"/>
</dbReference>
<comment type="caution">
    <text evidence="2">The sequence shown here is derived from an EMBL/GenBank/DDBJ whole genome shotgun (WGS) entry which is preliminary data.</text>
</comment>
<dbReference type="InterPro" id="IPR036249">
    <property type="entry name" value="Thioredoxin-like_sf"/>
</dbReference>
<dbReference type="PROSITE" id="PS50404">
    <property type="entry name" value="GST_NTER"/>
    <property type="match status" value="1"/>
</dbReference>